<protein>
    <recommendedName>
        <fullName evidence="2">Thioesterase domain-containing protein</fullName>
    </recommendedName>
</protein>
<comment type="caution">
    <text evidence="3">The sequence shown here is derived from an EMBL/GenBank/DDBJ whole genome shotgun (WGS) entry which is preliminary data.</text>
</comment>
<organism evidence="3 4">
    <name type="scientific">Tilletia horrida</name>
    <dbReference type="NCBI Taxonomy" id="155126"/>
    <lineage>
        <taxon>Eukaryota</taxon>
        <taxon>Fungi</taxon>
        <taxon>Dikarya</taxon>
        <taxon>Basidiomycota</taxon>
        <taxon>Ustilaginomycotina</taxon>
        <taxon>Exobasidiomycetes</taxon>
        <taxon>Tilletiales</taxon>
        <taxon>Tilletiaceae</taxon>
        <taxon>Tilletia</taxon>
    </lineage>
</organism>
<dbReference type="InterPro" id="IPR029058">
    <property type="entry name" value="AB_hydrolase_fold"/>
</dbReference>
<proteinExistence type="predicted"/>
<dbReference type="Proteomes" id="UP001176517">
    <property type="component" value="Unassembled WGS sequence"/>
</dbReference>
<reference evidence="3" key="1">
    <citation type="journal article" date="2023" name="PhytoFront">
        <title>Draft Genome Resources of Seven Strains of Tilletia horrida, Causal Agent of Kernel Smut of Rice.</title>
        <authorList>
            <person name="Khanal S."/>
            <person name="Antony Babu S."/>
            <person name="Zhou X.G."/>
        </authorList>
    </citation>
    <scope>NUCLEOTIDE SEQUENCE</scope>
    <source>
        <strain evidence="3">TX6</strain>
    </source>
</reference>
<feature type="compositionally biased region" description="Polar residues" evidence="1">
    <location>
        <begin position="8"/>
        <end position="23"/>
    </location>
</feature>
<keyword evidence="4" id="KW-1185">Reference proteome</keyword>
<sequence length="497" mass="53679">MPLRMIKISTSGRSGQRKSSNTACDPASPSAPAHDCSEPGAPADSRPTLVDLVSPTSAGRPKKQSLFERRRGGLHLKVDTCNCKPDTNLVIETAEGTDEEPCSDCQSVKTPKTHFQPLTPLSTPEGFQIAAAEEAICSNAFRIVPSQASQGFSQFPVVMELQNGSLNSRTPLFLVHPDSGFGVAYHGLPDLGRPVFAISNTYLANGLAFRSINDAARIYLEQIRRIAPTGPYLLGGWSIGGNIAREMAAILSHEWAQEQADAGILDEADSANKRVYCLMLDSYNHSWAGFRHDSRTAVDSLAAFATHTHIHKGRGLSNVRCQKRLLSLLTQSPCCSPVATSFADQGFGSFLQGFADAAGSHIRNQQQLSAELLRDEDPTRFAHRREICPGHQALKNGPTISTSCYAHVCLLKAGKSEIGVHTSLLDLAQHHRRCLSRANGWTDANLAPGVNNFQVRRGGSPCPSIHTIPFTHDNMFCAAGCDQVGRWICDCLAALGV</sequence>
<gene>
    <name evidence="3" type="ORF">OC846_003068</name>
</gene>
<dbReference type="EMBL" id="JAPDMZ010000069">
    <property type="protein sequence ID" value="KAK0551984.1"/>
    <property type="molecule type" value="Genomic_DNA"/>
</dbReference>
<dbReference type="AlphaFoldDB" id="A0AAN6GSK4"/>
<accession>A0AAN6GSK4</accession>
<dbReference type="Pfam" id="PF00975">
    <property type="entry name" value="Thioesterase"/>
    <property type="match status" value="1"/>
</dbReference>
<evidence type="ECO:0000313" key="4">
    <source>
        <dbReference type="Proteomes" id="UP001176517"/>
    </source>
</evidence>
<dbReference type="Gene3D" id="3.40.50.1820">
    <property type="entry name" value="alpha/beta hydrolase"/>
    <property type="match status" value="1"/>
</dbReference>
<feature type="region of interest" description="Disordered" evidence="1">
    <location>
        <begin position="1"/>
        <end position="68"/>
    </location>
</feature>
<evidence type="ECO:0000313" key="3">
    <source>
        <dbReference type="EMBL" id="KAK0551984.1"/>
    </source>
</evidence>
<evidence type="ECO:0000259" key="2">
    <source>
        <dbReference type="Pfam" id="PF00975"/>
    </source>
</evidence>
<feature type="domain" description="Thioesterase" evidence="2">
    <location>
        <begin position="171"/>
        <end position="254"/>
    </location>
</feature>
<dbReference type="InterPro" id="IPR001031">
    <property type="entry name" value="Thioesterase"/>
</dbReference>
<evidence type="ECO:0000256" key="1">
    <source>
        <dbReference type="SAM" id="MobiDB-lite"/>
    </source>
</evidence>
<name>A0AAN6GSK4_9BASI</name>
<dbReference type="SUPFAM" id="SSF53474">
    <property type="entry name" value="alpha/beta-Hydrolases"/>
    <property type="match status" value="1"/>
</dbReference>